<proteinExistence type="predicted"/>
<sequence length="442" mass="50426">MADNTPSSTGLSKLRSPAIESLKALLSPDPPKHRLVSFPPFKSYYRRSWTTLFAGKKRQKLDHTIPDTPRRPQLSPQARRKRYRKGVKEQVDKIWNKSFVVPQCACCPHSTRPQLCDQRTYARFKPCLSYYTAVYGSDGPQVYWAKIVKDLRKIIEQAGDARREGWQFKVMVMRQVVQRAIEKYEAAEEGQSLTFARDFPGESTFVCEVPAPERFGVDGKRAIAVRVPVRFSIADHITSEEEITSRARLINVDGRMFGLKKQHFGAEDPDGPPPRREVTPREPRGVSKLRMSTIAEEVEYPAFTGTRARWTSNNVGKMTAYDALSAYASSLAKRHGWQGVIYKQTLSALKELQPRTDLKVSRSFAHQTNAPSISTMTQIERRVQRIKALLEKMAKIYERDVKVSSDKTVGRSDIRQVIKGPRPEEGDVEWIRTIVQGILREM</sequence>
<feature type="compositionally biased region" description="Basic and acidic residues" evidence="1">
    <location>
        <begin position="61"/>
        <end position="70"/>
    </location>
</feature>
<name>A0AAN6I8P9_9EURO</name>
<gene>
    <name evidence="2" type="ORF">EDD36DRAFT_483383</name>
</gene>
<reference evidence="2" key="1">
    <citation type="journal article" date="2022" name="bioRxiv">
        <title>Deciphering the potential niche of two novel black yeast fungi from a biological soil crust based on their genomes, phenotypes, and melanin regulation.</title>
        <authorList>
            <consortium name="DOE Joint Genome Institute"/>
            <person name="Carr E.C."/>
            <person name="Barton Q."/>
            <person name="Grambo S."/>
            <person name="Sullivan M."/>
            <person name="Renfro C.M."/>
            <person name="Kuo A."/>
            <person name="Pangilinan J."/>
            <person name="Lipzen A."/>
            <person name="Keymanesh K."/>
            <person name="Savage E."/>
            <person name="Barry K."/>
            <person name="Grigoriev I.V."/>
            <person name="Riekhof W.R."/>
            <person name="Harris S.S."/>
        </authorList>
    </citation>
    <scope>NUCLEOTIDE SEQUENCE</scope>
    <source>
        <strain evidence="2">JF 03-4F</strain>
    </source>
</reference>
<evidence type="ECO:0000256" key="1">
    <source>
        <dbReference type="SAM" id="MobiDB-lite"/>
    </source>
</evidence>
<feature type="region of interest" description="Disordered" evidence="1">
    <location>
        <begin position="60"/>
        <end position="82"/>
    </location>
</feature>
<accession>A0AAN6I8P9</accession>
<organism evidence="2 3">
    <name type="scientific">Exophiala viscosa</name>
    <dbReference type="NCBI Taxonomy" id="2486360"/>
    <lineage>
        <taxon>Eukaryota</taxon>
        <taxon>Fungi</taxon>
        <taxon>Dikarya</taxon>
        <taxon>Ascomycota</taxon>
        <taxon>Pezizomycotina</taxon>
        <taxon>Eurotiomycetes</taxon>
        <taxon>Chaetothyriomycetidae</taxon>
        <taxon>Chaetothyriales</taxon>
        <taxon>Herpotrichiellaceae</taxon>
        <taxon>Exophiala</taxon>
    </lineage>
</organism>
<dbReference type="Proteomes" id="UP001203852">
    <property type="component" value="Unassembled WGS sequence"/>
</dbReference>
<feature type="region of interest" description="Disordered" evidence="1">
    <location>
        <begin position="262"/>
        <end position="285"/>
    </location>
</feature>
<evidence type="ECO:0000313" key="3">
    <source>
        <dbReference type="Proteomes" id="UP001203852"/>
    </source>
</evidence>
<evidence type="ECO:0000313" key="2">
    <source>
        <dbReference type="EMBL" id="KAI1607930.1"/>
    </source>
</evidence>
<protein>
    <submittedName>
        <fullName evidence="2">Uncharacterized protein</fullName>
    </submittedName>
</protein>
<keyword evidence="3" id="KW-1185">Reference proteome</keyword>
<dbReference type="AlphaFoldDB" id="A0AAN6I8P9"/>
<feature type="compositionally biased region" description="Basic and acidic residues" evidence="1">
    <location>
        <begin position="273"/>
        <end position="285"/>
    </location>
</feature>
<comment type="caution">
    <text evidence="2">The sequence shown here is derived from an EMBL/GenBank/DDBJ whole genome shotgun (WGS) entry which is preliminary data.</text>
</comment>
<dbReference type="EMBL" id="MU404365">
    <property type="protein sequence ID" value="KAI1607930.1"/>
    <property type="molecule type" value="Genomic_DNA"/>
</dbReference>